<feature type="domain" description="Abortive infection protein-like C-terminal" evidence="2">
    <location>
        <begin position="197"/>
        <end position="268"/>
    </location>
</feature>
<sequence>MGYIADPNDSAPEKQKAGASDARRDGLSLREVTKVVNQYIGVSGGYLGDFSYRSHADFYPEFCDLDVDPYRYEGTTRERFIEILSTRHPIDQAKILRGVLERFPVGASDSPPQRERVGAEMLEWIRRLESGAAVSALTPSVTRDVVLHALADAESLVRAGRPTSAVDRVHTALHGHLLALCEAGGVVTPPDASMTAIFKALRRGHPQLQDLGPRSQDIEKVLNAASAIFDALGPLRNRASVAHPNLELLGQPEAMLVVNVGYSLLNYLSAKLETEP</sequence>
<accession>A0ABT4RLF9</accession>
<evidence type="ECO:0000256" key="1">
    <source>
        <dbReference type="SAM" id="MobiDB-lite"/>
    </source>
</evidence>
<gene>
    <name evidence="3" type="ORF">OJ962_18005</name>
</gene>
<dbReference type="Pfam" id="PF14355">
    <property type="entry name" value="Abi_C"/>
    <property type="match status" value="1"/>
</dbReference>
<dbReference type="Proteomes" id="UP001147700">
    <property type="component" value="Unassembled WGS sequence"/>
</dbReference>
<proteinExistence type="predicted"/>
<evidence type="ECO:0000313" key="3">
    <source>
        <dbReference type="EMBL" id="MDA0139403.1"/>
    </source>
</evidence>
<organism evidence="3 4">
    <name type="scientific">Solirubrobacter deserti</name>
    <dbReference type="NCBI Taxonomy" id="2282478"/>
    <lineage>
        <taxon>Bacteria</taxon>
        <taxon>Bacillati</taxon>
        <taxon>Actinomycetota</taxon>
        <taxon>Thermoleophilia</taxon>
        <taxon>Solirubrobacterales</taxon>
        <taxon>Solirubrobacteraceae</taxon>
        <taxon>Solirubrobacter</taxon>
    </lineage>
</organism>
<feature type="compositionally biased region" description="Basic and acidic residues" evidence="1">
    <location>
        <begin position="11"/>
        <end position="23"/>
    </location>
</feature>
<name>A0ABT4RLF9_9ACTN</name>
<reference evidence="3" key="1">
    <citation type="submission" date="2022-10" db="EMBL/GenBank/DDBJ databases">
        <title>The WGS of Solirubrobacter sp. CPCC 204708.</title>
        <authorList>
            <person name="Jiang Z."/>
        </authorList>
    </citation>
    <scope>NUCLEOTIDE SEQUENCE</scope>
    <source>
        <strain evidence="3">CPCC 204708</strain>
    </source>
</reference>
<comment type="caution">
    <text evidence="3">The sequence shown here is derived from an EMBL/GenBank/DDBJ whole genome shotgun (WGS) entry which is preliminary data.</text>
</comment>
<feature type="region of interest" description="Disordered" evidence="1">
    <location>
        <begin position="1"/>
        <end position="23"/>
    </location>
</feature>
<evidence type="ECO:0000259" key="2">
    <source>
        <dbReference type="Pfam" id="PF14355"/>
    </source>
</evidence>
<dbReference type="EMBL" id="JAPCID010000025">
    <property type="protein sequence ID" value="MDA0139403.1"/>
    <property type="molecule type" value="Genomic_DNA"/>
</dbReference>
<protein>
    <submittedName>
        <fullName evidence="3">Abortive infection family protein</fullName>
    </submittedName>
</protein>
<dbReference type="RefSeq" id="WP_202958042.1">
    <property type="nucleotide sequence ID" value="NZ_JAPCID010000025.1"/>
</dbReference>
<evidence type="ECO:0000313" key="4">
    <source>
        <dbReference type="Proteomes" id="UP001147700"/>
    </source>
</evidence>
<dbReference type="InterPro" id="IPR026001">
    <property type="entry name" value="Abi-like_C"/>
</dbReference>
<keyword evidence="4" id="KW-1185">Reference proteome</keyword>